<name>A0A9N9CL74_9GLOM</name>
<feature type="non-terminal residue" evidence="2">
    <location>
        <position position="143"/>
    </location>
</feature>
<feature type="compositionally biased region" description="Low complexity" evidence="1">
    <location>
        <begin position="61"/>
        <end position="71"/>
    </location>
</feature>
<keyword evidence="3" id="KW-1185">Reference proteome</keyword>
<evidence type="ECO:0000313" key="3">
    <source>
        <dbReference type="Proteomes" id="UP000789396"/>
    </source>
</evidence>
<dbReference type="OrthoDB" id="2377482at2759"/>
<evidence type="ECO:0000313" key="2">
    <source>
        <dbReference type="EMBL" id="CAG8607239.1"/>
    </source>
</evidence>
<dbReference type="AlphaFoldDB" id="A0A9N9CL74"/>
<gene>
    <name evidence="2" type="ORF">RFULGI_LOCUS6837</name>
</gene>
<accession>A0A9N9CL74</accession>
<dbReference type="EMBL" id="CAJVPZ010009271">
    <property type="protein sequence ID" value="CAG8607239.1"/>
    <property type="molecule type" value="Genomic_DNA"/>
</dbReference>
<comment type="caution">
    <text evidence="2">The sequence shown here is derived from an EMBL/GenBank/DDBJ whole genome shotgun (WGS) entry which is preliminary data.</text>
</comment>
<protein>
    <submittedName>
        <fullName evidence="2">4865_t:CDS:1</fullName>
    </submittedName>
</protein>
<dbReference type="Proteomes" id="UP000789396">
    <property type="component" value="Unassembled WGS sequence"/>
</dbReference>
<feature type="region of interest" description="Disordered" evidence="1">
    <location>
        <begin position="20"/>
        <end position="78"/>
    </location>
</feature>
<proteinExistence type="predicted"/>
<reference evidence="2" key="1">
    <citation type="submission" date="2021-06" db="EMBL/GenBank/DDBJ databases">
        <authorList>
            <person name="Kallberg Y."/>
            <person name="Tangrot J."/>
            <person name="Rosling A."/>
        </authorList>
    </citation>
    <scope>NUCLEOTIDE SEQUENCE</scope>
    <source>
        <strain evidence="2">IN212</strain>
    </source>
</reference>
<sequence>MTDYLKAKFVEWSNNAKINKYLPTPPSSPDIHPRDSTSFNNGLSSKQYQHRSELGQETPRSASPSSDPSSAFDNVTQTPVTGRLSVTIVEGRKLNVSNFQARPYCVVEFERNEFVTREAIRDCDLPSSRNGKIEFLDLVRAAT</sequence>
<feature type="compositionally biased region" description="Polar residues" evidence="1">
    <location>
        <begin position="36"/>
        <end position="47"/>
    </location>
</feature>
<organism evidence="2 3">
    <name type="scientific">Racocetra fulgida</name>
    <dbReference type="NCBI Taxonomy" id="60492"/>
    <lineage>
        <taxon>Eukaryota</taxon>
        <taxon>Fungi</taxon>
        <taxon>Fungi incertae sedis</taxon>
        <taxon>Mucoromycota</taxon>
        <taxon>Glomeromycotina</taxon>
        <taxon>Glomeromycetes</taxon>
        <taxon>Diversisporales</taxon>
        <taxon>Gigasporaceae</taxon>
        <taxon>Racocetra</taxon>
    </lineage>
</organism>
<evidence type="ECO:0000256" key="1">
    <source>
        <dbReference type="SAM" id="MobiDB-lite"/>
    </source>
</evidence>